<accession>A0A0K8TT94</accession>
<dbReference type="InterPro" id="IPR051747">
    <property type="entry name" value="Angiomotin-like"/>
</dbReference>
<dbReference type="PANTHER" id="PTHR14826:SF14">
    <property type="entry name" value="ANGIOMOTIN_C DOMAIN-CONTAINING PROTEIN"/>
    <property type="match status" value="1"/>
</dbReference>
<feature type="compositionally biased region" description="Polar residues" evidence="2">
    <location>
        <begin position="71"/>
        <end position="124"/>
    </location>
</feature>
<feature type="region of interest" description="Disordered" evidence="2">
    <location>
        <begin position="1"/>
        <end position="30"/>
    </location>
</feature>
<proteinExistence type="evidence at transcript level"/>
<feature type="coiled-coil region" evidence="1">
    <location>
        <begin position="405"/>
        <end position="439"/>
    </location>
</feature>
<feature type="compositionally biased region" description="Low complexity" evidence="2">
    <location>
        <begin position="125"/>
        <end position="134"/>
    </location>
</feature>
<reference evidence="3" key="1">
    <citation type="journal article" date="2015" name="Insect Biochem. Mol. Biol.">
        <title>An insight into the sialome of the horse fly, Tabanus bromius.</title>
        <authorList>
            <person name="Ribeiro J.M."/>
            <person name="Kazimirova M."/>
            <person name="Takac P."/>
            <person name="Andersen J.F."/>
            <person name="Francischetti I.M."/>
        </authorList>
    </citation>
    <scope>NUCLEOTIDE SEQUENCE</scope>
</reference>
<dbReference type="PANTHER" id="PTHR14826">
    <property type="entry name" value="ANGIOMOTIN"/>
    <property type="match status" value="1"/>
</dbReference>
<dbReference type="GO" id="GO:0030334">
    <property type="term" value="P:regulation of cell migration"/>
    <property type="evidence" value="ECO:0007669"/>
    <property type="project" value="TreeGrafter"/>
</dbReference>
<feature type="non-terminal residue" evidence="3">
    <location>
        <position position="1"/>
    </location>
</feature>
<keyword evidence="1" id="KW-0175">Coiled coil</keyword>
<dbReference type="EMBL" id="GDAI01000024">
    <property type="protein sequence ID" value="JAI17579.1"/>
    <property type="molecule type" value="mRNA"/>
</dbReference>
<dbReference type="GO" id="GO:0005886">
    <property type="term" value="C:plasma membrane"/>
    <property type="evidence" value="ECO:0007669"/>
    <property type="project" value="TreeGrafter"/>
</dbReference>
<dbReference type="GO" id="GO:0030036">
    <property type="term" value="P:actin cytoskeleton organization"/>
    <property type="evidence" value="ECO:0007669"/>
    <property type="project" value="TreeGrafter"/>
</dbReference>
<dbReference type="GO" id="GO:0031410">
    <property type="term" value="C:cytoplasmic vesicle"/>
    <property type="evidence" value="ECO:0007669"/>
    <property type="project" value="TreeGrafter"/>
</dbReference>
<feature type="coiled-coil region" evidence="1">
    <location>
        <begin position="300"/>
        <end position="352"/>
    </location>
</feature>
<feature type="non-terminal residue" evidence="3">
    <location>
        <position position="754"/>
    </location>
</feature>
<evidence type="ECO:0000313" key="3">
    <source>
        <dbReference type="EMBL" id="JAI17579.1"/>
    </source>
</evidence>
<name>A0A0K8TT94_TABBR</name>
<evidence type="ECO:0000256" key="1">
    <source>
        <dbReference type="SAM" id="Coils"/>
    </source>
</evidence>
<feature type="coiled-coil region" evidence="1">
    <location>
        <begin position="479"/>
        <end position="569"/>
    </location>
</feature>
<protein>
    <submittedName>
        <fullName evidence="3">Putative myosin class ii heavy chain</fullName>
    </submittedName>
</protein>
<feature type="region of interest" description="Disordered" evidence="2">
    <location>
        <begin position="65"/>
        <end position="145"/>
    </location>
</feature>
<sequence length="754" mass="85715">PARSIQSNLLTKSMLPQPQQKTNSKLPTLKHQFTTASNLSDSETDMSTSTENLSVEQRYVLRHTPRVEPQGQETFQEGQSNSNESQCRNPSEQRYSSNLSSDSTRYTSSNRSASDSRNPVFPQQNNSNNMSNRNSYKEMNSNRSSMDVSTCSYNTLIIHNDDSIYTVGTGDFPNPSPVLEKHPHRAYDEKEMQEINEIPDDYLNQSHVLKHLAKEIKLPIKGQNNENCNPIELESVNPKEHSKFGCILEENENHLKSKSKSQPDLTKLTSNDSETISNLVKENASLKRQLRICGMKVAKTQKLEDEVANIHRAYEELVQSCERREQLERVARMRLQENLQKVQTLNRALKDQVDIFQSQLSAPTEHQILIAQLFTQNKELLSAKERQDVELAAQQATLQEQRTHIGILDTALNNAQRNIRRLEEELRKKQMFLEKLTQVCGANALKANERKLRMEYENDLGKDSNRSGSSTTSESKWHLQEKECHLRRLESEQRHLEEQAIRQNASKTSLDKASQETDLIIAEAKHDKLRYLEEVHSAQRQVCELQAHLKGLENRLAEKDAHLRALQAQKICGSSFDSYNLSSDSFAINQLRFNTPPSFNVSNACYNTNTNSSILEQSYASNTPHYSPGPTMGSVTGGTHYGHPTVSYNQNPLNLQNVSMPGNYSPSSSNYSANFDPNANYTAQNSPTFNTYSNQYDEHISKQIDEQLNKVSQLSLLHHNNGNASKMLEEWNELNSRNNILKNIEANKTTSKTP</sequence>
<dbReference type="AlphaFoldDB" id="A0A0K8TT94"/>
<feature type="region of interest" description="Disordered" evidence="2">
    <location>
        <begin position="458"/>
        <end position="479"/>
    </location>
</feature>
<evidence type="ECO:0000256" key="2">
    <source>
        <dbReference type="SAM" id="MobiDB-lite"/>
    </source>
</evidence>
<dbReference type="GO" id="GO:0005923">
    <property type="term" value="C:bicellular tight junction"/>
    <property type="evidence" value="ECO:0007669"/>
    <property type="project" value="TreeGrafter"/>
</dbReference>
<organism evidence="3">
    <name type="scientific">Tabanus bromius</name>
    <name type="common">Band-eyed brown horse fly</name>
    <dbReference type="NCBI Taxonomy" id="304241"/>
    <lineage>
        <taxon>Eukaryota</taxon>
        <taxon>Metazoa</taxon>
        <taxon>Ecdysozoa</taxon>
        <taxon>Arthropoda</taxon>
        <taxon>Hexapoda</taxon>
        <taxon>Insecta</taxon>
        <taxon>Pterygota</taxon>
        <taxon>Neoptera</taxon>
        <taxon>Endopterygota</taxon>
        <taxon>Diptera</taxon>
        <taxon>Brachycera</taxon>
        <taxon>Tabanomorpha</taxon>
        <taxon>Tabanoidea</taxon>
        <taxon>Tabanidae</taxon>
        <taxon>Tabanus</taxon>
    </lineage>
</organism>